<accession>A0ABD2B9D8</accession>
<feature type="compositionally biased region" description="Acidic residues" evidence="1">
    <location>
        <begin position="56"/>
        <end position="85"/>
    </location>
</feature>
<comment type="caution">
    <text evidence="2">The sequence shown here is derived from an EMBL/GenBank/DDBJ whole genome shotgun (WGS) entry which is preliminary data.</text>
</comment>
<proteinExistence type="predicted"/>
<gene>
    <name evidence="2" type="ORF">V1477_016536</name>
</gene>
<feature type="region of interest" description="Disordered" evidence="1">
    <location>
        <begin position="32"/>
        <end position="109"/>
    </location>
</feature>
<dbReference type="Proteomes" id="UP001607303">
    <property type="component" value="Unassembled WGS sequence"/>
</dbReference>
<organism evidence="2 3">
    <name type="scientific">Vespula maculifrons</name>
    <name type="common">Eastern yellow jacket</name>
    <name type="synonym">Wasp</name>
    <dbReference type="NCBI Taxonomy" id="7453"/>
    <lineage>
        <taxon>Eukaryota</taxon>
        <taxon>Metazoa</taxon>
        <taxon>Ecdysozoa</taxon>
        <taxon>Arthropoda</taxon>
        <taxon>Hexapoda</taxon>
        <taxon>Insecta</taxon>
        <taxon>Pterygota</taxon>
        <taxon>Neoptera</taxon>
        <taxon>Endopterygota</taxon>
        <taxon>Hymenoptera</taxon>
        <taxon>Apocrita</taxon>
        <taxon>Aculeata</taxon>
        <taxon>Vespoidea</taxon>
        <taxon>Vespidae</taxon>
        <taxon>Vespinae</taxon>
        <taxon>Vespula</taxon>
    </lineage>
</organism>
<reference evidence="2 3" key="1">
    <citation type="journal article" date="2024" name="Ann. Entomol. Soc. Am.">
        <title>Genomic analyses of the southern and eastern yellowjacket wasps (Hymenoptera: Vespidae) reveal evolutionary signatures of social life.</title>
        <authorList>
            <person name="Catto M.A."/>
            <person name="Caine P.B."/>
            <person name="Orr S.E."/>
            <person name="Hunt B.G."/>
            <person name="Goodisman M.A.D."/>
        </authorList>
    </citation>
    <scope>NUCLEOTIDE SEQUENCE [LARGE SCALE GENOMIC DNA]</scope>
    <source>
        <strain evidence="2">232</strain>
        <tissue evidence="2">Head and thorax</tissue>
    </source>
</reference>
<dbReference type="AlphaFoldDB" id="A0ABD2B9D8"/>
<evidence type="ECO:0000313" key="2">
    <source>
        <dbReference type="EMBL" id="KAL2729356.1"/>
    </source>
</evidence>
<keyword evidence="3" id="KW-1185">Reference proteome</keyword>
<evidence type="ECO:0000313" key="3">
    <source>
        <dbReference type="Proteomes" id="UP001607303"/>
    </source>
</evidence>
<feature type="compositionally biased region" description="Low complexity" evidence="1">
    <location>
        <begin position="32"/>
        <end position="44"/>
    </location>
</feature>
<dbReference type="InterPro" id="IPR016024">
    <property type="entry name" value="ARM-type_fold"/>
</dbReference>
<sequence>MKDSHVGYGKGNRDHNKYQKIYWQESLSKKTALTSKTTTKTTTTKQRRRRRRSNQQDDEDDEDDEDDDEDDEDDEDEDYDDENDDGFQVVSCHVPRDSNQRVFADSSRKQLSSFVISRISAVDPIDDIFRDST</sequence>
<dbReference type="EMBL" id="JAYRBN010000097">
    <property type="protein sequence ID" value="KAL2729356.1"/>
    <property type="molecule type" value="Genomic_DNA"/>
</dbReference>
<name>A0ABD2B9D8_VESMC</name>
<dbReference type="SUPFAM" id="SSF48371">
    <property type="entry name" value="ARM repeat"/>
    <property type="match status" value="1"/>
</dbReference>
<evidence type="ECO:0000256" key="1">
    <source>
        <dbReference type="SAM" id="MobiDB-lite"/>
    </source>
</evidence>
<protein>
    <submittedName>
        <fullName evidence="2">Uncharacterized protein</fullName>
    </submittedName>
</protein>